<feature type="modified residue" description="FMN phosphoryl threonine" evidence="6">
    <location>
        <position position="176"/>
    </location>
</feature>
<keyword evidence="6 7" id="KW-0472">Membrane</keyword>
<evidence type="ECO:0000259" key="8">
    <source>
        <dbReference type="SMART" id="SM00900"/>
    </source>
</evidence>
<keyword evidence="3 6" id="KW-0285">Flavoprotein</keyword>
<feature type="transmembrane region" description="Helical" evidence="7">
    <location>
        <begin position="12"/>
        <end position="30"/>
    </location>
</feature>
<proteinExistence type="inferred from homology"/>
<dbReference type="PIRSF" id="PIRSF006091">
    <property type="entry name" value="E_trnsport_RnfG"/>
    <property type="match status" value="1"/>
</dbReference>
<dbReference type="PANTHER" id="PTHR36118:SF1">
    <property type="entry name" value="ION-TRANSLOCATING OXIDOREDUCTASE COMPLEX SUBUNIT G"/>
    <property type="match status" value="1"/>
</dbReference>
<evidence type="ECO:0000313" key="9">
    <source>
        <dbReference type="EMBL" id="WNC70132.1"/>
    </source>
</evidence>
<dbReference type="PANTHER" id="PTHR36118">
    <property type="entry name" value="ION-TRANSLOCATING OXIDOREDUCTASE COMPLEX SUBUNIT G"/>
    <property type="match status" value="1"/>
</dbReference>
<evidence type="ECO:0000313" key="10">
    <source>
        <dbReference type="Proteomes" id="UP001248581"/>
    </source>
</evidence>
<feature type="domain" description="FMN-binding" evidence="8">
    <location>
        <begin position="101"/>
        <end position="193"/>
    </location>
</feature>
<comment type="cofactor">
    <cofactor evidence="6">
        <name>FMN</name>
        <dbReference type="ChEBI" id="CHEBI:58210"/>
    </cofactor>
</comment>
<dbReference type="Pfam" id="PF04205">
    <property type="entry name" value="FMN_bind"/>
    <property type="match status" value="1"/>
</dbReference>
<dbReference type="EMBL" id="CP134146">
    <property type="protein sequence ID" value="WNC70132.1"/>
    <property type="molecule type" value="Genomic_DNA"/>
</dbReference>
<reference evidence="10" key="1">
    <citation type="submission" date="2023-09" db="EMBL/GenBank/DDBJ databases">
        <authorList>
            <person name="Li S."/>
            <person name="Li X."/>
            <person name="Zhang C."/>
            <person name="Zhao Z."/>
        </authorList>
    </citation>
    <scope>NUCLEOTIDE SEQUENCE [LARGE SCALE GENOMIC DNA]</scope>
    <source>
        <strain evidence="10">SQ345</strain>
    </source>
</reference>
<keyword evidence="6" id="KW-1003">Cell membrane</keyword>
<sequence length="213" mass="23416">MKIAIQQNAKVLAMFAIACTAMVGIVNYLTKDTIARQEEQQLLDTLHQVIAPDRLNNDLYHDCQFITDSDLLGSANSQTAYVARMDNIPVAVAITTVAPDGYNGNINLLVAINADGTLSGVRVLKHKETPGLGDKIEIRKADWIYSFDGKFIDGEKDLRWAVKKDGGMFDQFTGATITPRAVVNAVHNALLYFNAHKDEIVTNTTSCRDISND</sequence>
<keyword evidence="4 6" id="KW-0288">FMN</keyword>
<evidence type="ECO:0000256" key="7">
    <source>
        <dbReference type="SAM" id="Phobius"/>
    </source>
</evidence>
<keyword evidence="10" id="KW-1185">Reference proteome</keyword>
<dbReference type="EC" id="7.-.-.-" evidence="6"/>
<comment type="subcellular location">
    <subcellularLocation>
        <location evidence="6">Cell inner membrane</location>
        <topology evidence="6">Single-pass membrane protein</topology>
    </subcellularLocation>
</comment>
<protein>
    <recommendedName>
        <fullName evidence="6">Ion-translocating oxidoreductase complex subunit G</fullName>
        <ecNumber evidence="6">7.-.-.-</ecNumber>
    </recommendedName>
    <alternativeName>
        <fullName evidence="6">Rnf electron transport complex subunit G</fullName>
    </alternativeName>
</protein>
<evidence type="ECO:0000256" key="3">
    <source>
        <dbReference type="ARBA" id="ARBA00022630"/>
    </source>
</evidence>
<evidence type="ECO:0000256" key="6">
    <source>
        <dbReference type="HAMAP-Rule" id="MF_00479"/>
    </source>
</evidence>
<keyword evidence="6 7" id="KW-0812">Transmembrane</keyword>
<keyword evidence="1 6" id="KW-0813">Transport</keyword>
<accession>A0ABY9TMY9</accession>
<comment type="similarity">
    <text evidence="6">Belongs to the RnfG family.</text>
</comment>
<dbReference type="Proteomes" id="UP001248581">
    <property type="component" value="Chromosome"/>
</dbReference>
<dbReference type="HAMAP" id="MF_00479">
    <property type="entry name" value="RsxG_RnfG"/>
    <property type="match status" value="1"/>
</dbReference>
<evidence type="ECO:0000256" key="4">
    <source>
        <dbReference type="ARBA" id="ARBA00022643"/>
    </source>
</evidence>
<keyword evidence="6" id="KW-1278">Translocase</keyword>
<gene>
    <name evidence="9" type="primary">rsxG</name>
    <name evidence="6" type="synonym">rnfG</name>
    <name evidence="9" type="ORF">RI845_08320</name>
</gene>
<evidence type="ECO:0000256" key="1">
    <source>
        <dbReference type="ARBA" id="ARBA00022448"/>
    </source>
</evidence>
<keyword evidence="6" id="KW-0997">Cell inner membrane</keyword>
<keyword evidence="5 6" id="KW-0249">Electron transport</keyword>
<evidence type="ECO:0000256" key="5">
    <source>
        <dbReference type="ARBA" id="ARBA00022982"/>
    </source>
</evidence>
<comment type="function">
    <text evidence="6">Part of a membrane-bound complex that couples electron transfer with translocation of ions across the membrane.</text>
</comment>
<evidence type="ECO:0000256" key="2">
    <source>
        <dbReference type="ARBA" id="ARBA00022553"/>
    </source>
</evidence>
<dbReference type="SMART" id="SM00900">
    <property type="entry name" value="FMN_bind"/>
    <property type="match status" value="1"/>
</dbReference>
<dbReference type="RefSeq" id="WP_348389273.1">
    <property type="nucleotide sequence ID" value="NZ_CP134146.1"/>
</dbReference>
<dbReference type="InterPro" id="IPR010209">
    <property type="entry name" value="Ion_transpt_RnfG/RsxG"/>
</dbReference>
<keyword evidence="6 7" id="KW-1133">Transmembrane helix</keyword>
<dbReference type="InterPro" id="IPR007329">
    <property type="entry name" value="FMN-bd"/>
</dbReference>
<comment type="subunit">
    <text evidence="6">The complex is composed of six subunits: RnfA, RnfB, RnfC, RnfD, RnfE and RnfG.</text>
</comment>
<keyword evidence="2 6" id="KW-0597">Phosphoprotein</keyword>
<dbReference type="NCBIfam" id="NF002519">
    <property type="entry name" value="PRK01908.1"/>
    <property type="match status" value="1"/>
</dbReference>
<dbReference type="NCBIfam" id="TIGR01947">
    <property type="entry name" value="rnfG"/>
    <property type="match status" value="1"/>
</dbReference>
<name>A0ABY9TMY9_9GAMM</name>
<organism evidence="9 10">
    <name type="scientific">Thalassotalea nanhaiensis</name>
    <dbReference type="NCBI Taxonomy" id="3065648"/>
    <lineage>
        <taxon>Bacteria</taxon>
        <taxon>Pseudomonadati</taxon>
        <taxon>Pseudomonadota</taxon>
        <taxon>Gammaproteobacteria</taxon>
        <taxon>Alteromonadales</taxon>
        <taxon>Colwelliaceae</taxon>
        <taxon>Thalassotalea</taxon>
    </lineage>
</organism>